<evidence type="ECO:0000313" key="2">
    <source>
        <dbReference type="EMBL" id="KAJ8420743.1"/>
    </source>
</evidence>
<protein>
    <submittedName>
        <fullName evidence="2">Uncharacterized protein</fullName>
    </submittedName>
</protein>
<dbReference type="Proteomes" id="UP001153076">
    <property type="component" value="Unassembled WGS sequence"/>
</dbReference>
<dbReference type="AlphaFoldDB" id="A0A9Q1GLE6"/>
<keyword evidence="3" id="KW-1185">Reference proteome</keyword>
<comment type="caution">
    <text evidence="2">The sequence shown here is derived from an EMBL/GenBank/DDBJ whole genome shotgun (WGS) entry which is preliminary data.</text>
</comment>
<feature type="compositionally biased region" description="Acidic residues" evidence="1">
    <location>
        <begin position="207"/>
        <end position="225"/>
    </location>
</feature>
<accession>A0A9Q1GLE6</accession>
<evidence type="ECO:0000256" key="1">
    <source>
        <dbReference type="SAM" id="MobiDB-lite"/>
    </source>
</evidence>
<name>A0A9Q1GLE6_9CARY</name>
<gene>
    <name evidence="2" type="ORF">Cgig2_014963</name>
</gene>
<dbReference type="EMBL" id="JAKOGI010003183">
    <property type="protein sequence ID" value="KAJ8420743.1"/>
    <property type="molecule type" value="Genomic_DNA"/>
</dbReference>
<reference evidence="2" key="1">
    <citation type="submission" date="2022-04" db="EMBL/GenBank/DDBJ databases">
        <title>Carnegiea gigantea Genome sequencing and assembly v2.</title>
        <authorList>
            <person name="Copetti D."/>
            <person name="Sanderson M.J."/>
            <person name="Burquez A."/>
            <person name="Wojciechowski M.F."/>
        </authorList>
    </citation>
    <scope>NUCLEOTIDE SEQUENCE</scope>
    <source>
        <strain evidence="2">SGP5-SGP5p</strain>
        <tissue evidence="2">Aerial part</tissue>
    </source>
</reference>
<sequence length="225" mass="23989">MRGGRSGLLAIGLGSGHRRTVLIIADMEKARELGGGKDRQGTCLACGARMEPGPASDVSQCVVSFQGLVLDLVTEISYAYAYQPMPLLFFSQTVKLFSSYSTVHVSLHEDDDGGKDAQFVLSATLLMYTYLGAPTLGKKDQSFEDEKSKEAYVSDFANELVKSLSQRMNFTISVSVNVDVGKGSNSRGGEKSGDDDGGSGGGGGDQQENEDEDGDKDEDEDEDDA</sequence>
<organism evidence="2 3">
    <name type="scientific">Carnegiea gigantea</name>
    <dbReference type="NCBI Taxonomy" id="171969"/>
    <lineage>
        <taxon>Eukaryota</taxon>
        <taxon>Viridiplantae</taxon>
        <taxon>Streptophyta</taxon>
        <taxon>Embryophyta</taxon>
        <taxon>Tracheophyta</taxon>
        <taxon>Spermatophyta</taxon>
        <taxon>Magnoliopsida</taxon>
        <taxon>eudicotyledons</taxon>
        <taxon>Gunneridae</taxon>
        <taxon>Pentapetalae</taxon>
        <taxon>Caryophyllales</taxon>
        <taxon>Cactineae</taxon>
        <taxon>Cactaceae</taxon>
        <taxon>Cactoideae</taxon>
        <taxon>Echinocereeae</taxon>
        <taxon>Carnegiea</taxon>
    </lineage>
</organism>
<proteinExistence type="predicted"/>
<feature type="region of interest" description="Disordered" evidence="1">
    <location>
        <begin position="179"/>
        <end position="225"/>
    </location>
</feature>
<evidence type="ECO:0000313" key="3">
    <source>
        <dbReference type="Proteomes" id="UP001153076"/>
    </source>
</evidence>